<dbReference type="OrthoDB" id="2153661at2759"/>
<dbReference type="AlphaFoldDB" id="A0A0D6ENW0"/>
<dbReference type="SUPFAM" id="SSF49777">
    <property type="entry name" value="PEBP-like"/>
    <property type="match status" value="1"/>
</dbReference>
<dbReference type="InterPro" id="IPR036610">
    <property type="entry name" value="PEBP-like_sf"/>
</dbReference>
<dbReference type="InterPro" id="IPR035810">
    <property type="entry name" value="PEBP_euk"/>
</dbReference>
<accession>A0A0D6ENW0</accession>
<name>A0A0D6ENW0_SPOSA</name>
<organism evidence="2 3">
    <name type="scientific">Sporidiobolus salmonicolor</name>
    <name type="common">Yeast-like fungus</name>
    <name type="synonym">Sporobolomyces salmonicolor</name>
    <dbReference type="NCBI Taxonomy" id="5005"/>
    <lineage>
        <taxon>Eukaryota</taxon>
        <taxon>Fungi</taxon>
        <taxon>Dikarya</taxon>
        <taxon>Basidiomycota</taxon>
        <taxon>Pucciniomycotina</taxon>
        <taxon>Microbotryomycetes</taxon>
        <taxon>Sporidiobolales</taxon>
        <taxon>Sporidiobolaceae</taxon>
        <taxon>Sporobolomyces</taxon>
    </lineage>
</organism>
<proteinExistence type="predicted"/>
<keyword evidence="3" id="KW-1185">Reference proteome</keyword>
<dbReference type="Pfam" id="PF01161">
    <property type="entry name" value="PBP"/>
    <property type="match status" value="1"/>
</dbReference>
<protein>
    <submittedName>
        <fullName evidence="2">SPOSA6832_03326-mRNA-1:cds</fullName>
    </submittedName>
</protein>
<dbReference type="CDD" id="cd00866">
    <property type="entry name" value="PEBP_euk"/>
    <property type="match status" value="1"/>
</dbReference>
<dbReference type="PANTHER" id="PTHR11362">
    <property type="entry name" value="PHOSPHATIDYLETHANOLAMINE-BINDING PROTEIN"/>
    <property type="match status" value="1"/>
</dbReference>
<dbReference type="Proteomes" id="UP000243876">
    <property type="component" value="Unassembled WGS sequence"/>
</dbReference>
<evidence type="ECO:0000313" key="3">
    <source>
        <dbReference type="Proteomes" id="UP000243876"/>
    </source>
</evidence>
<feature type="compositionally biased region" description="Low complexity" evidence="1">
    <location>
        <begin position="7"/>
        <end position="30"/>
    </location>
</feature>
<evidence type="ECO:0000313" key="2">
    <source>
        <dbReference type="EMBL" id="CEQ41591.1"/>
    </source>
</evidence>
<dbReference type="EMBL" id="CENE01000015">
    <property type="protein sequence ID" value="CEQ41591.1"/>
    <property type="molecule type" value="Genomic_DNA"/>
</dbReference>
<gene>
    <name evidence="2" type="primary">SPOSA6832_03326</name>
</gene>
<evidence type="ECO:0000256" key="1">
    <source>
        <dbReference type="SAM" id="MobiDB-lite"/>
    </source>
</evidence>
<dbReference type="InterPro" id="IPR008914">
    <property type="entry name" value="PEBP"/>
</dbReference>
<dbReference type="PANTHER" id="PTHR11362:SF82">
    <property type="entry name" value="PHOSPHATIDYLETHANOLAMINE-BINDING PROTEIN 4"/>
    <property type="match status" value="1"/>
</dbReference>
<reference evidence="3" key="1">
    <citation type="submission" date="2015-02" db="EMBL/GenBank/DDBJ databases">
        <authorList>
            <person name="Gon?alves P."/>
        </authorList>
    </citation>
    <scope>NUCLEOTIDE SEQUENCE [LARGE SCALE GENOMIC DNA]</scope>
</reference>
<feature type="non-terminal residue" evidence="2">
    <location>
        <position position="1"/>
    </location>
</feature>
<feature type="region of interest" description="Disordered" evidence="1">
    <location>
        <begin position="1"/>
        <end position="30"/>
    </location>
</feature>
<sequence length="320" mass="36241">MHRSRQSLRALSRSLATQATAAPTASTSYAPPLKPGVLPVYDEALAYIARDREAKLKQLEELKQGNQADQAALEKLEVEAWSNDPETRWRAKHRQGDLSKPVYRHLAERAWRKEGDLAILMQRVTQMSVTPDLLPSISPEVDVRIQVAGEQIVPGVFTKPGQTRDGIEVSAQVFHPEERLYTLLLIDPDVPDELNHTFTTYAHWLVPNIPLSATSPGLLPLSSLPSTLSYVPPHPQNGTPYHRYTVLLFQQTNRTPLEVNENELERLGFSTRDFVAQHGLEARGVSFFRQIWDRSVTGIYKEVLELPEPRFGRPRKYELV</sequence>
<dbReference type="Gene3D" id="1.20.58.1180">
    <property type="match status" value="1"/>
</dbReference>
<dbReference type="Gene3D" id="3.90.280.10">
    <property type="entry name" value="PEBP-like"/>
    <property type="match status" value="1"/>
</dbReference>